<evidence type="ECO:0000256" key="7">
    <source>
        <dbReference type="HAMAP-Rule" id="MF_01235"/>
    </source>
</evidence>
<dbReference type="eggNOG" id="COG3010">
    <property type="taxonomic scope" value="Bacteria"/>
</dbReference>
<comment type="pathway">
    <text evidence="3 7">Amino-sugar metabolism; N-acetylneuraminate degradation; D-fructose 6-phosphate from N-acetylneuraminate: step 3/5.</text>
</comment>
<dbReference type="Proteomes" id="UP000034681">
    <property type="component" value="Unassembled WGS sequence"/>
</dbReference>
<keyword evidence="9" id="KW-1185">Reference proteome</keyword>
<dbReference type="PANTHER" id="PTHR36204">
    <property type="entry name" value="N-ACETYLMANNOSAMINE-6-PHOSPHATE 2-EPIMERASE-RELATED"/>
    <property type="match status" value="1"/>
</dbReference>
<evidence type="ECO:0000256" key="1">
    <source>
        <dbReference type="ARBA" id="ARBA00000056"/>
    </source>
</evidence>
<dbReference type="PANTHER" id="PTHR36204:SF1">
    <property type="entry name" value="N-ACETYLMANNOSAMINE-6-PHOSPHATE 2-EPIMERASE-RELATED"/>
    <property type="match status" value="1"/>
</dbReference>
<dbReference type="GO" id="GO:0005829">
    <property type="term" value="C:cytosol"/>
    <property type="evidence" value="ECO:0007669"/>
    <property type="project" value="TreeGrafter"/>
</dbReference>
<sequence>MSNSDTMDRLRSGLIVSCQAPATSPLHDPAVITAIAQACVNQGAVGLRLDTPAHIRAVRQALPQIPIIGLWKQTLPGSSVYITPQFCHAEAVAAAGADIVAVDCTLRDRPGGERVEEIMARIQSQLGKWVMADVDTLEAAVLADAAGADYIGTTLFGYTEATAGLQPPGFELLRQIIAQTNRPAICEGGISSPSMARRSLGLGAFAVVVGTAITGIDAQVQAYSQAIRHPA</sequence>
<dbReference type="GO" id="GO:0047465">
    <property type="term" value="F:N-acylglucosamine-6-phosphate 2-epimerase activity"/>
    <property type="evidence" value="ECO:0007669"/>
    <property type="project" value="UniProtKB-EC"/>
</dbReference>
<protein>
    <recommendedName>
        <fullName evidence="7">Putative N-acetylmannosamine-6-phosphate 2-epimerase</fullName>
        <ecNumber evidence="7">5.1.3.9</ecNumber>
    </recommendedName>
    <alternativeName>
        <fullName evidence="7">ManNAc-6-P epimerase</fullName>
    </alternativeName>
</protein>
<name>A0A0M2PP18_PROHO</name>
<dbReference type="InterPro" id="IPR011060">
    <property type="entry name" value="RibuloseP-bd_barrel"/>
</dbReference>
<comment type="catalytic activity">
    <reaction evidence="1 7">
        <text>an N-acyl-D-glucosamine 6-phosphate = an N-acyl-D-mannosamine 6-phosphate</text>
        <dbReference type="Rhea" id="RHEA:23932"/>
        <dbReference type="ChEBI" id="CHEBI:57599"/>
        <dbReference type="ChEBI" id="CHEBI:57666"/>
        <dbReference type="EC" id="5.1.3.9"/>
    </reaction>
</comment>
<organism evidence="8 9">
    <name type="scientific">Prochlorothrix hollandica PCC 9006 = CALU 1027</name>
    <dbReference type="NCBI Taxonomy" id="317619"/>
    <lineage>
        <taxon>Bacteria</taxon>
        <taxon>Bacillati</taxon>
        <taxon>Cyanobacteriota</taxon>
        <taxon>Cyanophyceae</taxon>
        <taxon>Prochlorotrichales</taxon>
        <taxon>Prochlorotrichaceae</taxon>
        <taxon>Prochlorothrix</taxon>
    </lineage>
</organism>
<accession>A0A0M2PP18</accession>
<dbReference type="InterPro" id="IPR007260">
    <property type="entry name" value="NanE"/>
</dbReference>
<dbReference type="HAMAP" id="MF_01235">
    <property type="entry name" value="ManNAc6P_epimer"/>
    <property type="match status" value="1"/>
</dbReference>
<dbReference type="Gene3D" id="3.20.20.70">
    <property type="entry name" value="Aldolase class I"/>
    <property type="match status" value="1"/>
</dbReference>
<dbReference type="OrthoDB" id="9781704at2"/>
<dbReference type="InterPro" id="IPR013785">
    <property type="entry name" value="Aldolase_TIM"/>
</dbReference>
<evidence type="ECO:0000256" key="3">
    <source>
        <dbReference type="ARBA" id="ARBA00005081"/>
    </source>
</evidence>
<dbReference type="CDD" id="cd04729">
    <property type="entry name" value="NanE"/>
    <property type="match status" value="1"/>
</dbReference>
<comment type="function">
    <text evidence="2 7">Converts N-acetylmannosamine-6-phosphate (ManNAc-6-P) to N-acetylglucosamine-6-phosphate (GlcNAc-6-P).</text>
</comment>
<comment type="similarity">
    <text evidence="4 7">Belongs to the NanE family.</text>
</comment>
<keyword evidence="6 7" id="KW-0119">Carbohydrate metabolism</keyword>
<dbReference type="EC" id="5.1.3.9" evidence="7"/>
<evidence type="ECO:0000313" key="9">
    <source>
        <dbReference type="Proteomes" id="UP000034681"/>
    </source>
</evidence>
<proteinExistence type="inferred from homology"/>
<reference evidence="8" key="1">
    <citation type="submission" date="2012-04" db="EMBL/GenBank/DDBJ databases">
        <authorList>
            <person name="Borisov I.G."/>
            <person name="Ivanikova N.V."/>
            <person name="Pinevich A.V."/>
        </authorList>
    </citation>
    <scope>NUCLEOTIDE SEQUENCE [LARGE SCALE GENOMIC DNA]</scope>
    <source>
        <strain evidence="8">CALU 1027</strain>
    </source>
</reference>
<dbReference type="Pfam" id="PF04131">
    <property type="entry name" value="NanE"/>
    <property type="match status" value="1"/>
</dbReference>
<gene>
    <name evidence="7" type="primary">nanE</name>
    <name evidence="8" type="ORF">PROH_19915</name>
</gene>
<dbReference type="NCBIfam" id="NF002231">
    <property type="entry name" value="PRK01130.1"/>
    <property type="match status" value="1"/>
</dbReference>
<dbReference type="AlphaFoldDB" id="A0A0M2PP18"/>
<keyword evidence="5 7" id="KW-0413">Isomerase</keyword>
<comment type="caution">
    <text evidence="8">The sequence shown here is derived from an EMBL/GenBank/DDBJ whole genome shotgun (WGS) entry which is preliminary data.</text>
</comment>
<dbReference type="SUPFAM" id="SSF51366">
    <property type="entry name" value="Ribulose-phoshate binding barrel"/>
    <property type="match status" value="1"/>
</dbReference>
<dbReference type="GO" id="GO:0019262">
    <property type="term" value="P:N-acetylneuraminate catabolic process"/>
    <property type="evidence" value="ECO:0007669"/>
    <property type="project" value="UniProtKB-UniRule"/>
</dbReference>
<evidence type="ECO:0000256" key="4">
    <source>
        <dbReference type="ARBA" id="ARBA00007439"/>
    </source>
</evidence>
<dbReference type="EMBL" id="AJTX02000010">
    <property type="protein sequence ID" value="KKI98019.1"/>
    <property type="molecule type" value="Genomic_DNA"/>
</dbReference>
<dbReference type="UniPathway" id="UPA00629">
    <property type="reaction ID" value="UER00682"/>
</dbReference>
<dbReference type="GO" id="GO:0006053">
    <property type="term" value="P:N-acetylmannosamine catabolic process"/>
    <property type="evidence" value="ECO:0007669"/>
    <property type="project" value="TreeGrafter"/>
</dbReference>
<dbReference type="GO" id="GO:0005975">
    <property type="term" value="P:carbohydrate metabolic process"/>
    <property type="evidence" value="ECO:0007669"/>
    <property type="project" value="UniProtKB-UniRule"/>
</dbReference>
<dbReference type="RefSeq" id="WP_017713143.1">
    <property type="nucleotide sequence ID" value="NZ_KB235939.1"/>
</dbReference>
<evidence type="ECO:0000256" key="5">
    <source>
        <dbReference type="ARBA" id="ARBA00023235"/>
    </source>
</evidence>
<evidence type="ECO:0000256" key="6">
    <source>
        <dbReference type="ARBA" id="ARBA00023277"/>
    </source>
</evidence>
<evidence type="ECO:0000256" key="2">
    <source>
        <dbReference type="ARBA" id="ARBA00002147"/>
    </source>
</evidence>
<evidence type="ECO:0000313" key="8">
    <source>
        <dbReference type="EMBL" id="KKI98019.1"/>
    </source>
</evidence>
<dbReference type="STRING" id="317619.GCA_000332315_02856"/>